<feature type="region of interest" description="Disordered" evidence="2">
    <location>
        <begin position="548"/>
        <end position="608"/>
    </location>
</feature>
<evidence type="ECO:0000256" key="3">
    <source>
        <dbReference type="SAM" id="Phobius"/>
    </source>
</evidence>
<evidence type="ECO:0000313" key="7">
    <source>
        <dbReference type="Proteomes" id="UP001224890"/>
    </source>
</evidence>
<evidence type="ECO:0000256" key="2">
    <source>
        <dbReference type="SAM" id="MobiDB-lite"/>
    </source>
</evidence>
<feature type="compositionally biased region" description="Low complexity" evidence="2">
    <location>
        <begin position="464"/>
        <end position="482"/>
    </location>
</feature>
<name>A0AAJ0A5A5_9PEZI</name>
<dbReference type="InterPro" id="IPR001461">
    <property type="entry name" value="Aspartic_peptidase_A1"/>
</dbReference>
<gene>
    <name evidence="6" type="ORF">BDP55DRAFT_568643</name>
</gene>
<evidence type="ECO:0000313" key="6">
    <source>
        <dbReference type="EMBL" id="KAK1656784.1"/>
    </source>
</evidence>
<dbReference type="SUPFAM" id="SSF50630">
    <property type="entry name" value="Acid proteases"/>
    <property type="match status" value="1"/>
</dbReference>
<dbReference type="PANTHER" id="PTHR47966">
    <property type="entry name" value="BETA-SITE APP-CLEAVING ENZYME, ISOFORM A-RELATED"/>
    <property type="match status" value="1"/>
</dbReference>
<reference evidence="6" key="1">
    <citation type="submission" date="2021-06" db="EMBL/GenBank/DDBJ databases">
        <title>Comparative genomics, transcriptomics and evolutionary studies reveal genomic signatures of adaptation to plant cell wall in hemibiotrophic fungi.</title>
        <authorList>
            <consortium name="DOE Joint Genome Institute"/>
            <person name="Baroncelli R."/>
            <person name="Diaz J.F."/>
            <person name="Benocci T."/>
            <person name="Peng M."/>
            <person name="Battaglia E."/>
            <person name="Haridas S."/>
            <person name="Andreopoulos W."/>
            <person name="Labutti K."/>
            <person name="Pangilinan J."/>
            <person name="Floch G.L."/>
            <person name="Makela M.R."/>
            <person name="Henrissat B."/>
            <person name="Grigoriev I.V."/>
            <person name="Crouch J.A."/>
            <person name="De Vries R.P."/>
            <person name="Sukno S.A."/>
            <person name="Thon M.R."/>
        </authorList>
    </citation>
    <scope>NUCLEOTIDE SEQUENCE</scope>
    <source>
        <strain evidence="6">CBS 193.32</strain>
    </source>
</reference>
<dbReference type="Pfam" id="PF00026">
    <property type="entry name" value="Asp"/>
    <property type="match status" value="1"/>
</dbReference>
<feature type="compositionally biased region" description="Polar residues" evidence="2">
    <location>
        <begin position="568"/>
        <end position="581"/>
    </location>
</feature>
<dbReference type="PRINTS" id="PR00792">
    <property type="entry name" value="PEPSIN"/>
</dbReference>
<comment type="caution">
    <text evidence="6">The sequence shown here is derived from an EMBL/GenBank/DDBJ whole genome shotgun (WGS) entry which is preliminary data.</text>
</comment>
<protein>
    <submittedName>
        <fullName evidence="6">Aspartic peptidase domain-containing protein</fullName>
    </submittedName>
</protein>
<evidence type="ECO:0000256" key="1">
    <source>
        <dbReference type="ARBA" id="ARBA00007447"/>
    </source>
</evidence>
<dbReference type="GO" id="GO:0004190">
    <property type="term" value="F:aspartic-type endopeptidase activity"/>
    <property type="evidence" value="ECO:0007669"/>
    <property type="project" value="InterPro"/>
</dbReference>
<keyword evidence="3" id="KW-1133">Transmembrane helix</keyword>
<evidence type="ECO:0000256" key="4">
    <source>
        <dbReference type="SAM" id="SignalP"/>
    </source>
</evidence>
<accession>A0AAJ0A5A5</accession>
<dbReference type="Gene3D" id="2.40.70.10">
    <property type="entry name" value="Acid Proteases"/>
    <property type="match status" value="2"/>
</dbReference>
<feature type="chain" id="PRO_5042615450" evidence="4">
    <location>
        <begin position="19"/>
        <end position="608"/>
    </location>
</feature>
<feature type="region of interest" description="Disordered" evidence="2">
    <location>
        <begin position="464"/>
        <end position="490"/>
    </location>
</feature>
<dbReference type="EMBL" id="JAHMHR010000121">
    <property type="protein sequence ID" value="KAK1656784.1"/>
    <property type="molecule type" value="Genomic_DNA"/>
</dbReference>
<feature type="transmembrane region" description="Helical" evidence="3">
    <location>
        <begin position="512"/>
        <end position="533"/>
    </location>
</feature>
<proteinExistence type="inferred from homology"/>
<dbReference type="AlphaFoldDB" id="A0AAJ0A5A5"/>
<feature type="domain" description="Peptidase A1" evidence="5">
    <location>
        <begin position="59"/>
        <end position="436"/>
    </location>
</feature>
<keyword evidence="3" id="KW-0472">Membrane</keyword>
<dbReference type="InterPro" id="IPR021109">
    <property type="entry name" value="Peptidase_aspartic_dom_sf"/>
</dbReference>
<dbReference type="InterPro" id="IPR033121">
    <property type="entry name" value="PEPTIDASE_A1"/>
</dbReference>
<keyword evidence="4" id="KW-0732">Signal</keyword>
<dbReference type="PROSITE" id="PS51767">
    <property type="entry name" value="PEPTIDASE_A1"/>
    <property type="match status" value="1"/>
</dbReference>
<feature type="signal peptide" evidence="4">
    <location>
        <begin position="1"/>
        <end position="18"/>
    </location>
</feature>
<dbReference type="RefSeq" id="XP_060421548.1">
    <property type="nucleotide sequence ID" value="XM_060570704.1"/>
</dbReference>
<evidence type="ECO:0000259" key="5">
    <source>
        <dbReference type="PROSITE" id="PS51767"/>
    </source>
</evidence>
<organism evidence="6 7">
    <name type="scientific">Colletotrichum godetiae</name>
    <dbReference type="NCBI Taxonomy" id="1209918"/>
    <lineage>
        <taxon>Eukaryota</taxon>
        <taxon>Fungi</taxon>
        <taxon>Dikarya</taxon>
        <taxon>Ascomycota</taxon>
        <taxon>Pezizomycotina</taxon>
        <taxon>Sordariomycetes</taxon>
        <taxon>Hypocreomycetidae</taxon>
        <taxon>Glomerellales</taxon>
        <taxon>Glomerellaceae</taxon>
        <taxon>Colletotrichum</taxon>
        <taxon>Colletotrichum acutatum species complex</taxon>
    </lineage>
</organism>
<dbReference type="GeneID" id="85455230"/>
<keyword evidence="3" id="KW-0812">Transmembrane</keyword>
<comment type="similarity">
    <text evidence="1">Belongs to the peptidase A1 family.</text>
</comment>
<dbReference type="Proteomes" id="UP001224890">
    <property type="component" value="Unassembled WGS sequence"/>
</dbReference>
<sequence length="608" mass="65077">MRTSALFALGGGAIAVLAQVHLPFSHQPQLKASANIETRDSAGRRSVSVADVYVTDWNYLVNVTVGTPPQDVSMRVSVQAEHTWVPNAKYCDYYNYSDYYDSTSTRSSYYLDSYSCKYGAFQSNESSTYVNPGTEDFSARYSVGRAQGEWISDTLGVAGSQISKMIMGYVQSADVLIGVLGLGFNTTSGAQSTASPSSTSNYPTVPERLLRDGLISSPAYSLWLDDASAKSGNLLLGAIDISKFEGPLIRFSVRTISGWSTNRRFDTWITSFNGSKSDVDDLQPLGESLSQSTDPYDTSNLVLLSPDAALSVLPDDIAIALWALAGASWNDDLGYAIIPCAAANTTTGRLAVQLYGSDGPVLNVAIADLVVSQDTWSHSEWSWETESASEYCLFGVQSENSTSTYTSSSYPYGLGSAFLKHSYMVFDLINEEIAIAKTKFGSTQTEDLVSFSAYGAEIPASTSVVPDWCSSSSSKCRTSDSGSGSGGGSYDGGTTYMGDGYYPGRLPLEANLAIGLSVGVFCTLVLGMSIWAIRRGRRIRKAQRELAEKQADVQQGGDTRVLDGDGNGSNVDQEASFSQHTPVAATRDPSVTDTAAEQRATEIVGTAK</sequence>
<dbReference type="PANTHER" id="PTHR47966:SF73">
    <property type="entry name" value="PEPTIDASE A1 DOMAIN-CONTAINING PROTEIN"/>
    <property type="match status" value="1"/>
</dbReference>
<dbReference type="GO" id="GO:0006508">
    <property type="term" value="P:proteolysis"/>
    <property type="evidence" value="ECO:0007669"/>
    <property type="project" value="InterPro"/>
</dbReference>
<keyword evidence="7" id="KW-1185">Reference proteome</keyword>